<dbReference type="Proteomes" id="UP000006038">
    <property type="component" value="Chromosome 1"/>
</dbReference>
<sequence length="285" mass="31998">MKKNEAEGKDYQSTYHHSWTGMEDGVKVPADASLLRVEADADPVLPKGNSRRIKWPAISGNAKLRLKKHQIGNNRHSLISLSQKLAFCAMRFSKVSKQRVPVPQEMSAVPTVEPLVLAHVIQDVLDLFTPTMPLRITYNDRLLLAGAELKPSATVHKPRVDVGGSDLRVFYTLVLVDPDAPSPSNPSLREYLHWMVIDIPGTAGASFGQELMLYERPEPRSGIHRMVFVLFRQLGRGIVSAPDMRHNFNCRSFAQQYHLDIVAATYFNCQREAGSGGRRFRPERS</sequence>
<keyword evidence="3" id="KW-1185">Reference proteome</keyword>
<dbReference type="Gene3D" id="3.90.280.10">
    <property type="entry name" value="PEBP-like"/>
    <property type="match status" value="1"/>
</dbReference>
<organism evidence="2">
    <name type="scientific">Oryza brachyantha</name>
    <name type="common">malo sina</name>
    <dbReference type="NCBI Taxonomy" id="4533"/>
    <lineage>
        <taxon>Eukaryota</taxon>
        <taxon>Viridiplantae</taxon>
        <taxon>Streptophyta</taxon>
        <taxon>Embryophyta</taxon>
        <taxon>Tracheophyta</taxon>
        <taxon>Spermatophyta</taxon>
        <taxon>Magnoliopsida</taxon>
        <taxon>Liliopsida</taxon>
        <taxon>Poales</taxon>
        <taxon>Poaceae</taxon>
        <taxon>BOP clade</taxon>
        <taxon>Oryzoideae</taxon>
        <taxon>Oryzeae</taxon>
        <taxon>Oryzinae</taxon>
        <taxon>Oryza</taxon>
    </lineage>
</organism>
<dbReference type="Pfam" id="PF01161">
    <property type="entry name" value="PBP"/>
    <property type="match status" value="1"/>
</dbReference>
<accession>J3L417</accession>
<dbReference type="AlphaFoldDB" id="J3L417"/>
<dbReference type="InterPro" id="IPR036610">
    <property type="entry name" value="PEBP-like_sf"/>
</dbReference>
<dbReference type="HOGENOM" id="CLU_977868_0_0_1"/>
<protein>
    <submittedName>
        <fullName evidence="2">Uncharacterized protein</fullName>
    </submittedName>
</protein>
<evidence type="ECO:0000313" key="3">
    <source>
        <dbReference type="Proteomes" id="UP000006038"/>
    </source>
</evidence>
<dbReference type="PANTHER" id="PTHR11362">
    <property type="entry name" value="PHOSPHATIDYLETHANOLAMINE-BINDING PROTEIN"/>
    <property type="match status" value="1"/>
</dbReference>
<reference evidence="2" key="2">
    <citation type="submission" date="2013-04" db="UniProtKB">
        <authorList>
            <consortium name="EnsemblPlants"/>
        </authorList>
    </citation>
    <scope>IDENTIFICATION</scope>
</reference>
<proteinExistence type="inferred from homology"/>
<name>J3L417_ORYBR</name>
<comment type="similarity">
    <text evidence="1">Belongs to the phosphatidylethanolamine-binding protein family.</text>
</comment>
<dbReference type="SUPFAM" id="SSF49777">
    <property type="entry name" value="PEBP-like"/>
    <property type="match status" value="1"/>
</dbReference>
<dbReference type="eggNOG" id="KOG3346">
    <property type="taxonomic scope" value="Eukaryota"/>
</dbReference>
<evidence type="ECO:0000256" key="1">
    <source>
        <dbReference type="ARBA" id="ARBA00007091"/>
    </source>
</evidence>
<reference evidence="2" key="1">
    <citation type="journal article" date="2013" name="Nat. Commun.">
        <title>Whole-genome sequencing of Oryza brachyantha reveals mechanisms underlying Oryza genome evolution.</title>
        <authorList>
            <person name="Chen J."/>
            <person name="Huang Q."/>
            <person name="Gao D."/>
            <person name="Wang J."/>
            <person name="Lang Y."/>
            <person name="Liu T."/>
            <person name="Li B."/>
            <person name="Bai Z."/>
            <person name="Luis Goicoechea J."/>
            <person name="Liang C."/>
            <person name="Chen C."/>
            <person name="Zhang W."/>
            <person name="Sun S."/>
            <person name="Liao Y."/>
            <person name="Zhang X."/>
            <person name="Yang L."/>
            <person name="Song C."/>
            <person name="Wang M."/>
            <person name="Shi J."/>
            <person name="Liu G."/>
            <person name="Liu J."/>
            <person name="Zhou H."/>
            <person name="Zhou W."/>
            <person name="Yu Q."/>
            <person name="An N."/>
            <person name="Chen Y."/>
            <person name="Cai Q."/>
            <person name="Wang B."/>
            <person name="Liu B."/>
            <person name="Min J."/>
            <person name="Huang Y."/>
            <person name="Wu H."/>
            <person name="Li Z."/>
            <person name="Zhang Y."/>
            <person name="Yin Y."/>
            <person name="Song W."/>
            <person name="Jiang J."/>
            <person name="Jackson S.A."/>
            <person name="Wing R.A."/>
            <person name="Wang J."/>
            <person name="Chen M."/>
        </authorList>
    </citation>
    <scope>NUCLEOTIDE SEQUENCE [LARGE SCALE GENOMIC DNA]</scope>
    <source>
        <strain evidence="2">cv. IRGC 101232</strain>
    </source>
</reference>
<dbReference type="InterPro" id="IPR001858">
    <property type="entry name" value="Phosphatidylethanolamine-bd_CS"/>
</dbReference>
<dbReference type="PANTHER" id="PTHR11362:SF30">
    <property type="entry name" value="OS05G0518000 PROTEIN"/>
    <property type="match status" value="1"/>
</dbReference>
<dbReference type="OMA" id="KLAFCAM"/>
<dbReference type="Gramene" id="OB01G39730.1">
    <property type="protein sequence ID" value="OB01G39730.1"/>
    <property type="gene ID" value="OB01G39730"/>
</dbReference>
<dbReference type="InterPro" id="IPR008914">
    <property type="entry name" value="PEBP"/>
</dbReference>
<dbReference type="InterPro" id="IPR035810">
    <property type="entry name" value="PEBP_euk"/>
</dbReference>
<dbReference type="PROSITE" id="PS01220">
    <property type="entry name" value="PBP"/>
    <property type="match status" value="1"/>
</dbReference>
<dbReference type="STRING" id="4533.J3L417"/>
<dbReference type="CDD" id="cd00866">
    <property type="entry name" value="PEBP_euk"/>
    <property type="match status" value="1"/>
</dbReference>
<evidence type="ECO:0000313" key="2">
    <source>
        <dbReference type="EnsemblPlants" id="OB01G39730.1"/>
    </source>
</evidence>
<dbReference type="EnsemblPlants" id="OB01G39730.1">
    <property type="protein sequence ID" value="OB01G39730.1"/>
    <property type="gene ID" value="OB01G39730"/>
</dbReference>